<dbReference type="Gene3D" id="3.30.420.10">
    <property type="entry name" value="Ribonuclease H-like superfamily/Ribonuclease H"/>
    <property type="match status" value="1"/>
</dbReference>
<dbReference type="AlphaFoldDB" id="A0A6A2Y697"/>
<feature type="compositionally biased region" description="Polar residues" evidence="1">
    <location>
        <begin position="1262"/>
        <end position="1273"/>
    </location>
</feature>
<dbReference type="InterPro" id="IPR036397">
    <property type="entry name" value="RNaseH_sf"/>
</dbReference>
<feature type="compositionally biased region" description="Basic and acidic residues" evidence="1">
    <location>
        <begin position="120"/>
        <end position="154"/>
    </location>
</feature>
<evidence type="ECO:0000313" key="4">
    <source>
        <dbReference type="EMBL" id="KAE8676815.1"/>
    </source>
</evidence>
<feature type="region of interest" description="Disordered" evidence="1">
    <location>
        <begin position="1194"/>
        <end position="1273"/>
    </location>
</feature>
<gene>
    <name evidence="4" type="ORF">F3Y22_tig00111582pilonHSYRG01273</name>
</gene>
<protein>
    <submittedName>
        <fullName evidence="4">Uncharacterized protein</fullName>
    </submittedName>
</protein>
<dbReference type="InterPro" id="IPR046796">
    <property type="entry name" value="Transposase_32_dom"/>
</dbReference>
<dbReference type="PANTHER" id="PTHR33067:SF32">
    <property type="entry name" value="ASPARTIC PEPTIDASE DDI1-TYPE DOMAIN-CONTAINING PROTEIN"/>
    <property type="match status" value="1"/>
</dbReference>
<dbReference type="Gene3D" id="2.40.70.10">
    <property type="entry name" value="Acid Proteases"/>
    <property type="match status" value="1"/>
</dbReference>
<feature type="region of interest" description="Disordered" evidence="1">
    <location>
        <begin position="111"/>
        <end position="173"/>
    </location>
</feature>
<dbReference type="GO" id="GO:0003676">
    <property type="term" value="F:nucleic acid binding"/>
    <property type="evidence" value="ECO:0007669"/>
    <property type="project" value="InterPro"/>
</dbReference>
<evidence type="ECO:0000256" key="1">
    <source>
        <dbReference type="SAM" id="MobiDB-lite"/>
    </source>
</evidence>
<feature type="compositionally biased region" description="Acidic residues" evidence="1">
    <location>
        <begin position="1199"/>
        <end position="1210"/>
    </location>
</feature>
<dbReference type="PANTHER" id="PTHR33067">
    <property type="entry name" value="RNA-DIRECTED DNA POLYMERASE-RELATED"/>
    <property type="match status" value="1"/>
</dbReference>
<accession>A0A6A2Y697</accession>
<dbReference type="Proteomes" id="UP000436088">
    <property type="component" value="Unassembled WGS sequence"/>
</dbReference>
<dbReference type="InterPro" id="IPR012337">
    <property type="entry name" value="RNaseH-like_sf"/>
</dbReference>
<comment type="caution">
    <text evidence="4">The sequence shown here is derived from an EMBL/GenBank/DDBJ whole genome shotgun (WGS) entry which is preliminary data.</text>
</comment>
<evidence type="ECO:0000313" key="5">
    <source>
        <dbReference type="Proteomes" id="UP000436088"/>
    </source>
</evidence>
<sequence length="1273" mass="145072">MPWHNSSKGASTLASMSSLEATIQEFISTTKTMLQDHSTSINNQRALLHSQSALLQSHSLSLRDLEGQVGQVAMALQECQQGHLPSDTEVTKGHGKEHCNVLTLRSGTQINQQVKASGAQHDDTTPTNERGEPELHDDSSTEKDKEGDSVKAPDYDATSKSIPTIAVTEDRPHPPFPQRLKKYNDEVQFKKFVDICFIIPCSIGANFVGKALCDLGSSVNLMPKSIFLKLGIGDARPTSVILQLADRSHVKPEGRVEDVIVRVNKFVFLVGFLILDCEVDAKEPIILGRPFLDTGRILIDCEKSELTMKVHKKAIGWTMSNLKGISPTICMHKILLEDCHDNSIEPQRRLNPVINKVVMKEILKWLDVGVIYPISNSSWVSPVQCVPKKGGMTVDQEKTTFTCPYGTFAFRRMPFGLRNAPTTFQRYMQAIFSDMVEDFMEIFMDDFSFCGDNFERCLDNLAKVLKRCEEDELVLNWKKCHFMVTEGIVLGHKISHKGIEVDNAKIEVIEKLPPPTLVKGIRSFLGHTGFYRRLENNFECHDTVDIQEEFPDDKILYAMVIPWYADLANFLVSGILPFDLDSQAKKKFKHDARHYFWYEPYLFKHCADQLIRRCVPEDEQCDILYHYHSSSCGGHFGGARTAAKTGNISRQHEMPLQNILEIELFDVWGIDFMRPFPSSEGKLYILLAVDYVSKWVEAIATSMNDSKTILEKVVNPRRKDWSPKLDEALWAYKTTFKTPLGMSPFKIVYGKACHLPVELEHKAYWVIKRLNFDAQLAEEQRLLEFNEMEEFRAQAYENARIYKEKTKKWHDHKLMPRPFEVHYVYPHGAVDIKRIDNGTIFKVNGQRLKAYNRVPPPHNKDVLRLHDAEACPEENQNSMPRPVTPEGSKFQKFENEEAKARFQNFKNRKLFFELSFIFTKETDGGLGPDIMDIVTPLKWKKFARHPGSVNTSLDVVDRHVQFEDEADSHTYDEILEDLCFENIEWNGRQTSRYSVNRENLQLRAKLWNHFLKHKLMPTSHNTTVSLSRLLLLHSIMVSHPIDVGRIIVQQVHDCLSKKASALVFPNLITTLCRKKKVEENAFDEILPGLSSITRARLPLLLGIENPKYKDPIHEQSAGTTQSNAEARLLALEEAVIQTQTHLHALHGNIYNFFGYVKHRDAVVESMFQEIIPHGQRNFPGFLDEILSAFNAEASLEPKQDEEDPLVDDLTPDQQYSKTPEYPPTVPIEDTPSPVRAPDPSPTPRSGRCTKTTVGRKNIAHYYSTSSESSPTAH</sequence>
<dbReference type="CDD" id="cd00303">
    <property type="entry name" value="retropepsin_like"/>
    <property type="match status" value="1"/>
</dbReference>
<dbReference type="InterPro" id="IPR021109">
    <property type="entry name" value="Peptidase_aspartic_dom_sf"/>
</dbReference>
<feature type="domain" description="Putative plant transposon protein" evidence="3">
    <location>
        <begin position="949"/>
        <end position="1077"/>
    </location>
</feature>
<dbReference type="Gene3D" id="3.10.10.10">
    <property type="entry name" value="HIV Type 1 Reverse Transcriptase, subunit A, domain 1"/>
    <property type="match status" value="1"/>
</dbReference>
<keyword evidence="5" id="KW-1185">Reference proteome</keyword>
<organism evidence="4 5">
    <name type="scientific">Hibiscus syriacus</name>
    <name type="common">Rose of Sharon</name>
    <dbReference type="NCBI Taxonomy" id="106335"/>
    <lineage>
        <taxon>Eukaryota</taxon>
        <taxon>Viridiplantae</taxon>
        <taxon>Streptophyta</taxon>
        <taxon>Embryophyta</taxon>
        <taxon>Tracheophyta</taxon>
        <taxon>Spermatophyta</taxon>
        <taxon>Magnoliopsida</taxon>
        <taxon>eudicotyledons</taxon>
        <taxon>Gunneridae</taxon>
        <taxon>Pentapetalae</taxon>
        <taxon>rosids</taxon>
        <taxon>malvids</taxon>
        <taxon>Malvales</taxon>
        <taxon>Malvaceae</taxon>
        <taxon>Malvoideae</taxon>
        <taxon>Hibiscus</taxon>
    </lineage>
</organism>
<evidence type="ECO:0000259" key="3">
    <source>
        <dbReference type="Pfam" id="PF20167"/>
    </source>
</evidence>
<name>A0A6A2Y697_HIBSY</name>
<dbReference type="Gene3D" id="1.10.340.70">
    <property type="match status" value="1"/>
</dbReference>
<dbReference type="InterPro" id="IPR000477">
    <property type="entry name" value="RT_dom"/>
</dbReference>
<dbReference type="Pfam" id="PF00078">
    <property type="entry name" value="RVT_1"/>
    <property type="match status" value="1"/>
</dbReference>
<reference evidence="4" key="1">
    <citation type="submission" date="2019-09" db="EMBL/GenBank/DDBJ databases">
        <title>Draft genome information of white flower Hibiscus syriacus.</title>
        <authorList>
            <person name="Kim Y.-M."/>
        </authorList>
    </citation>
    <scope>NUCLEOTIDE SEQUENCE [LARGE SCALE GENOMIC DNA]</scope>
    <source>
        <strain evidence="4">YM2019G1</strain>
    </source>
</reference>
<evidence type="ECO:0000259" key="2">
    <source>
        <dbReference type="Pfam" id="PF00078"/>
    </source>
</evidence>
<dbReference type="CDD" id="cd01647">
    <property type="entry name" value="RT_LTR"/>
    <property type="match status" value="1"/>
</dbReference>
<dbReference type="InterPro" id="IPR043128">
    <property type="entry name" value="Rev_trsase/Diguanyl_cyclase"/>
</dbReference>
<dbReference type="Pfam" id="PF20167">
    <property type="entry name" value="Transposase_32"/>
    <property type="match status" value="1"/>
</dbReference>
<proteinExistence type="predicted"/>
<dbReference type="InterPro" id="IPR043502">
    <property type="entry name" value="DNA/RNA_pol_sf"/>
</dbReference>
<feature type="domain" description="Reverse transcriptase" evidence="2">
    <location>
        <begin position="395"/>
        <end position="494"/>
    </location>
</feature>
<dbReference type="Gene3D" id="3.30.70.270">
    <property type="match status" value="2"/>
</dbReference>
<dbReference type="SUPFAM" id="SSF53098">
    <property type="entry name" value="Ribonuclease H-like"/>
    <property type="match status" value="1"/>
</dbReference>
<dbReference type="SUPFAM" id="SSF56672">
    <property type="entry name" value="DNA/RNA polymerases"/>
    <property type="match status" value="1"/>
</dbReference>
<dbReference type="EMBL" id="VEPZ02001375">
    <property type="protein sequence ID" value="KAE8676815.1"/>
    <property type="molecule type" value="Genomic_DNA"/>
</dbReference>